<dbReference type="PRINTS" id="PR00723">
    <property type="entry name" value="SUBTILISIN"/>
</dbReference>
<name>G9NVV1_HYPAI</name>
<dbReference type="Pfam" id="PF00082">
    <property type="entry name" value="Peptidase_S8"/>
    <property type="match status" value="1"/>
</dbReference>
<dbReference type="KEGG" id="tatv:25786110"/>
<dbReference type="GeneID" id="25786110"/>
<dbReference type="eggNOG" id="ENOG502T4GS">
    <property type="taxonomic scope" value="Eukaryota"/>
</dbReference>
<comment type="caution">
    <text evidence="7">The sequence shown here is derived from an EMBL/GenBank/DDBJ whole genome shotgun (WGS) entry which is preliminary data.</text>
</comment>
<evidence type="ECO:0000256" key="5">
    <source>
        <dbReference type="PROSITE-ProRule" id="PRU01240"/>
    </source>
</evidence>
<dbReference type="InterPro" id="IPR015500">
    <property type="entry name" value="Peptidase_S8_subtilisin-rel"/>
</dbReference>
<evidence type="ECO:0000256" key="1">
    <source>
        <dbReference type="ARBA" id="ARBA00011073"/>
    </source>
</evidence>
<dbReference type="GO" id="GO:0006508">
    <property type="term" value="P:proteolysis"/>
    <property type="evidence" value="ECO:0007669"/>
    <property type="project" value="UniProtKB-KW"/>
</dbReference>
<evidence type="ECO:0000256" key="4">
    <source>
        <dbReference type="ARBA" id="ARBA00022825"/>
    </source>
</evidence>
<keyword evidence="4 5" id="KW-0720">Serine protease</keyword>
<dbReference type="Proteomes" id="UP000005426">
    <property type="component" value="Unassembled WGS sequence"/>
</dbReference>
<dbReference type="Gene3D" id="3.40.50.200">
    <property type="entry name" value="Peptidase S8/S53 domain"/>
    <property type="match status" value="1"/>
</dbReference>
<dbReference type="PANTHER" id="PTHR43399:SF4">
    <property type="entry name" value="CELL WALL-ASSOCIATED PROTEASE"/>
    <property type="match status" value="1"/>
</dbReference>
<dbReference type="InterPro" id="IPR000209">
    <property type="entry name" value="Peptidase_S8/S53_dom"/>
</dbReference>
<keyword evidence="2 5" id="KW-0645">Protease</keyword>
<dbReference type="GO" id="GO:0004252">
    <property type="term" value="F:serine-type endopeptidase activity"/>
    <property type="evidence" value="ECO:0007669"/>
    <property type="project" value="UniProtKB-UniRule"/>
</dbReference>
<dbReference type="EMBL" id="ABDG02000024">
    <property type="protein sequence ID" value="EHK45119.1"/>
    <property type="molecule type" value="Genomic_DNA"/>
</dbReference>
<evidence type="ECO:0000256" key="2">
    <source>
        <dbReference type="ARBA" id="ARBA00022670"/>
    </source>
</evidence>
<dbReference type="InterPro" id="IPR036852">
    <property type="entry name" value="Peptidase_S8/S53_dom_sf"/>
</dbReference>
<accession>G9NVV1</accession>
<keyword evidence="3 5" id="KW-0378">Hydrolase</keyword>
<dbReference type="STRING" id="452589.G9NVV1"/>
<feature type="domain" description="Peptidase S8/S53" evidence="6">
    <location>
        <begin position="184"/>
        <end position="395"/>
    </location>
</feature>
<proteinExistence type="inferred from homology"/>
<feature type="active site" description="Charge relay system" evidence="5">
    <location>
        <position position="378"/>
    </location>
</feature>
<feature type="active site" description="Charge relay system" evidence="5">
    <location>
        <position position="190"/>
    </location>
</feature>
<evidence type="ECO:0000259" key="6">
    <source>
        <dbReference type="Pfam" id="PF00082"/>
    </source>
</evidence>
<sequence length="483" mass="53026">MLEEKIWKLESFDKLLDHTIGSQLTSKPSYFSSDNINQLYASIEEFDGDIDRLIDDWGVLYPSVKSQLETADELNLMNSFADILLENGKLELATSVDEDIQEILESDAENELDEWNRHRFYSLINGRWSGQANSATITNSSGSQQSQAGLWQTHLQNKTHKFMYGKDEQFFGTNGTGGPAYEPVKIAVLDSDISPKHLKPFRMRIKARENFAGGQQNAADADHGTTVAQLVLKACPTAHVYVAQVTKLNSFGESAVDAEAAAKAIEYAADPTGWGVDIITMSFGWTHVNKRISEALSFAKQHGVLMFASTTNYGFAETNSILYPGRAQEVICVDAAEDTGQLAGFAIEDIIQGRIERFSAPGLGIKSAISGESMDGSSFACPLAAGIAALALEFARQIPLCGSKSVQEAVQQREGMVRILREMSKLNSSSSSRFLCPWELLGDDDGLYGGDGRPGSARYFVAYRFVRLLRQEFGSDIGKEIFP</sequence>
<dbReference type="PANTHER" id="PTHR43399">
    <property type="entry name" value="SUBTILISIN-RELATED"/>
    <property type="match status" value="1"/>
</dbReference>
<evidence type="ECO:0000313" key="7">
    <source>
        <dbReference type="EMBL" id="EHK45119.1"/>
    </source>
</evidence>
<dbReference type="PROSITE" id="PS51892">
    <property type="entry name" value="SUBTILASE"/>
    <property type="match status" value="1"/>
</dbReference>
<reference evidence="7 8" key="1">
    <citation type="journal article" date="2011" name="Genome Biol.">
        <title>Comparative genome sequence analysis underscores mycoparasitism as the ancestral life style of Trichoderma.</title>
        <authorList>
            <person name="Kubicek C.P."/>
            <person name="Herrera-Estrella A."/>
            <person name="Seidl-Seiboth V."/>
            <person name="Martinez D.A."/>
            <person name="Druzhinina I.S."/>
            <person name="Thon M."/>
            <person name="Zeilinger S."/>
            <person name="Casas-Flores S."/>
            <person name="Horwitz B.A."/>
            <person name="Mukherjee P.K."/>
            <person name="Mukherjee M."/>
            <person name="Kredics L."/>
            <person name="Alcaraz L.D."/>
            <person name="Aerts A."/>
            <person name="Antal Z."/>
            <person name="Atanasova L."/>
            <person name="Cervantes-Badillo M.G."/>
            <person name="Challacombe J."/>
            <person name="Chertkov O."/>
            <person name="McCluskey K."/>
            <person name="Coulpier F."/>
            <person name="Deshpande N."/>
            <person name="von Doehren H."/>
            <person name="Ebbole D.J."/>
            <person name="Esquivel-Naranjo E.U."/>
            <person name="Fekete E."/>
            <person name="Flipphi M."/>
            <person name="Glaser F."/>
            <person name="Gomez-Rodriguez E.Y."/>
            <person name="Gruber S."/>
            <person name="Han C."/>
            <person name="Henrissat B."/>
            <person name="Hermosa R."/>
            <person name="Hernandez-Onate M."/>
            <person name="Karaffa L."/>
            <person name="Kosti I."/>
            <person name="Le Crom S."/>
            <person name="Lindquist E."/>
            <person name="Lucas S."/>
            <person name="Luebeck M."/>
            <person name="Luebeck P.S."/>
            <person name="Margeot A."/>
            <person name="Metz B."/>
            <person name="Misra M."/>
            <person name="Nevalainen H."/>
            <person name="Omann M."/>
            <person name="Packer N."/>
            <person name="Perrone G."/>
            <person name="Uresti-Rivera E.E."/>
            <person name="Salamov A."/>
            <person name="Schmoll M."/>
            <person name="Seiboth B."/>
            <person name="Shapiro H."/>
            <person name="Sukno S."/>
            <person name="Tamayo-Ramos J.A."/>
            <person name="Tisch D."/>
            <person name="Wiest A."/>
            <person name="Wilkinson H.H."/>
            <person name="Zhang M."/>
            <person name="Coutinho P.M."/>
            <person name="Kenerley C.M."/>
            <person name="Monte E."/>
            <person name="Baker S.E."/>
            <person name="Grigoriev I.V."/>
        </authorList>
    </citation>
    <scope>NUCLEOTIDE SEQUENCE [LARGE SCALE GENOMIC DNA]</scope>
    <source>
        <strain evidence="8">ATCC 20476 / IMI 206040</strain>
    </source>
</reference>
<feature type="active site" description="Charge relay system" evidence="5">
    <location>
        <position position="223"/>
    </location>
</feature>
<dbReference type="HOGENOM" id="CLU_565062_0_0_1"/>
<dbReference type="CDD" id="cd00306">
    <property type="entry name" value="Peptidases_S8_S53"/>
    <property type="match status" value="1"/>
</dbReference>
<protein>
    <recommendedName>
        <fullName evidence="6">Peptidase S8/S53 domain-containing protein</fullName>
    </recommendedName>
</protein>
<evidence type="ECO:0000256" key="3">
    <source>
        <dbReference type="ARBA" id="ARBA00022801"/>
    </source>
</evidence>
<gene>
    <name evidence="7" type="ORF">TRIATDRAFT_87980</name>
</gene>
<dbReference type="InterPro" id="IPR051048">
    <property type="entry name" value="Peptidase_S8/S53_subtilisin"/>
</dbReference>
<dbReference type="SUPFAM" id="SSF52743">
    <property type="entry name" value="Subtilisin-like"/>
    <property type="match status" value="1"/>
</dbReference>
<keyword evidence="8" id="KW-1185">Reference proteome</keyword>
<evidence type="ECO:0000313" key="8">
    <source>
        <dbReference type="Proteomes" id="UP000005426"/>
    </source>
</evidence>
<dbReference type="AlphaFoldDB" id="G9NVV1"/>
<organism evidence="7 8">
    <name type="scientific">Hypocrea atroviridis (strain ATCC 20476 / IMI 206040)</name>
    <name type="common">Trichoderma atroviride</name>
    <dbReference type="NCBI Taxonomy" id="452589"/>
    <lineage>
        <taxon>Eukaryota</taxon>
        <taxon>Fungi</taxon>
        <taxon>Dikarya</taxon>
        <taxon>Ascomycota</taxon>
        <taxon>Pezizomycotina</taxon>
        <taxon>Sordariomycetes</taxon>
        <taxon>Hypocreomycetidae</taxon>
        <taxon>Hypocreales</taxon>
        <taxon>Hypocreaceae</taxon>
        <taxon>Trichoderma</taxon>
    </lineage>
</organism>
<comment type="similarity">
    <text evidence="1 5">Belongs to the peptidase S8 family.</text>
</comment>
<dbReference type="OrthoDB" id="206201at2759"/>